<dbReference type="SUPFAM" id="SSF63411">
    <property type="entry name" value="LuxS/MPP-like metallohydrolase"/>
    <property type="match status" value="1"/>
</dbReference>
<dbReference type="InterPro" id="IPR011249">
    <property type="entry name" value="Metalloenz_LuxS/M16"/>
</dbReference>
<gene>
    <name evidence="2" type="ORF">MNBD_BACTEROID03-32</name>
</gene>
<evidence type="ECO:0000259" key="1">
    <source>
        <dbReference type="Pfam" id="PF05193"/>
    </source>
</evidence>
<dbReference type="Gene3D" id="3.30.830.10">
    <property type="entry name" value="Metalloenzyme, LuxS/M16 peptidase-like"/>
    <property type="match status" value="1"/>
</dbReference>
<organism evidence="2">
    <name type="scientific">hydrothermal vent metagenome</name>
    <dbReference type="NCBI Taxonomy" id="652676"/>
    <lineage>
        <taxon>unclassified sequences</taxon>
        <taxon>metagenomes</taxon>
        <taxon>ecological metagenomes</taxon>
    </lineage>
</organism>
<dbReference type="GO" id="GO:0006508">
    <property type="term" value="P:proteolysis"/>
    <property type="evidence" value="ECO:0007669"/>
    <property type="project" value="UniProtKB-KW"/>
</dbReference>
<name>A0A3B0T1C3_9ZZZZ</name>
<dbReference type="GO" id="GO:0008233">
    <property type="term" value="F:peptidase activity"/>
    <property type="evidence" value="ECO:0007669"/>
    <property type="project" value="UniProtKB-KW"/>
</dbReference>
<dbReference type="Pfam" id="PF05193">
    <property type="entry name" value="Peptidase_M16_C"/>
    <property type="match status" value="1"/>
</dbReference>
<sequence>MALRVMNKYLYGEGHPYSNPSGTGYEETIENLTRDDVVKFYETWIKPNNATIVVPGDVEMKYLKSKLEKSLGKWKKADVPEMTFRQA</sequence>
<dbReference type="PANTHER" id="PTHR43690:SF17">
    <property type="entry name" value="PROTEIN YHJJ"/>
    <property type="match status" value="1"/>
</dbReference>
<dbReference type="AlphaFoldDB" id="A0A3B0T1C3"/>
<reference evidence="2" key="1">
    <citation type="submission" date="2018-06" db="EMBL/GenBank/DDBJ databases">
        <authorList>
            <person name="Zhirakovskaya E."/>
        </authorList>
    </citation>
    <scope>NUCLEOTIDE SEQUENCE</scope>
</reference>
<evidence type="ECO:0000313" key="2">
    <source>
        <dbReference type="EMBL" id="VAW09843.1"/>
    </source>
</evidence>
<keyword evidence="2" id="KW-0378">Hydrolase</keyword>
<feature type="domain" description="Peptidase M16 C-terminal" evidence="1">
    <location>
        <begin position="31"/>
        <end position="77"/>
    </location>
</feature>
<dbReference type="InterPro" id="IPR050626">
    <property type="entry name" value="Peptidase_M16"/>
</dbReference>
<dbReference type="PANTHER" id="PTHR43690">
    <property type="entry name" value="NARDILYSIN"/>
    <property type="match status" value="1"/>
</dbReference>
<keyword evidence="2" id="KW-0645">Protease</keyword>
<dbReference type="InterPro" id="IPR007863">
    <property type="entry name" value="Peptidase_M16_C"/>
</dbReference>
<dbReference type="GO" id="GO:0046872">
    <property type="term" value="F:metal ion binding"/>
    <property type="evidence" value="ECO:0007669"/>
    <property type="project" value="InterPro"/>
</dbReference>
<proteinExistence type="predicted"/>
<dbReference type="EMBL" id="UOEL01000004">
    <property type="protein sequence ID" value="VAW09843.1"/>
    <property type="molecule type" value="Genomic_DNA"/>
</dbReference>
<accession>A0A3B0T1C3</accession>
<protein>
    <submittedName>
        <fullName evidence="2">Zinc protease</fullName>
    </submittedName>
</protein>